<dbReference type="GO" id="GO:0051864">
    <property type="term" value="F:histone H3K36 demethylase activity"/>
    <property type="evidence" value="ECO:0007669"/>
    <property type="project" value="TreeGrafter"/>
</dbReference>
<dbReference type="Pfam" id="PF02375">
    <property type="entry name" value="JmjN"/>
    <property type="match status" value="1"/>
</dbReference>
<dbReference type="AlphaFoldDB" id="A0A1I7RQ79"/>
<dbReference type="PROSITE" id="PS01359">
    <property type="entry name" value="ZF_PHD_1"/>
    <property type="match status" value="1"/>
</dbReference>
<evidence type="ECO:0000256" key="2">
    <source>
        <dbReference type="ARBA" id="ARBA00022771"/>
    </source>
</evidence>
<evidence type="ECO:0000256" key="3">
    <source>
        <dbReference type="ARBA" id="ARBA00022833"/>
    </source>
</evidence>
<dbReference type="Gene3D" id="2.60.120.650">
    <property type="entry name" value="Cupin"/>
    <property type="match status" value="1"/>
</dbReference>
<reference evidence="7" key="2">
    <citation type="submission" date="2020-08" db="EMBL/GenBank/DDBJ databases">
        <authorList>
            <person name="Kikuchi T."/>
        </authorList>
    </citation>
    <scope>NUCLEOTIDE SEQUENCE</scope>
    <source>
        <strain evidence="6">Ka4C1</strain>
    </source>
</reference>
<keyword evidence="9" id="KW-1185">Reference proteome</keyword>
<accession>A0A1I7RQ79</accession>
<sequence length="832" mass="96599">MNAGLQPRYSKELEWISTGTDDVMVFYPTLEEMRDFSAYVRSCEEKGAHLKSGICKIVPPKEWSPRPKRGLSYSEVDDYIIKAPVKETIANASYGGAYIKENKIYRKEMSVKQFRQLALSQHYVNPRQDLELRDIERQFWRTLCVGEPIYGADTPGSLYDKEVEEFKITELKTILDLLDDCKMKIPGVNTPYLYFGMYKATFSWHTEDMDLYSINYLHFGEPKFWYAIPQSDADKFERLSNQKFPEDAQRCKAYLRHKTHIINPKEFKQHGIKYGTMVQYPGEFIITFPRGYHMGFNLGYNCAESTNFALERWIDVAKATTVCRCVKGSVEIDMAPFMKRFRPDEFEEWYDYWYRPRVVMVKKNQKSASSVDPFFVPSVDLPSIKEDRISEYKTGLDDKRRIMHFLWQHQQDFKEEVHFNTKQGERYPYCSVCQHFTPSVGEYTPRPQRSERYTTDQLYSKSCIPCETMVPLNESRLIQCKRCHVVVHEDCYSVDKYFFDDQNPHCSSDHSDSEATPSKRRRSDKAGWLCKRCDFAREQLVCASVNCAMCSLRGGALIPFVNGQPGLFVHVICAVMSRRSKIVRDEAKGEMYAISSLMEGAETDLNKLREISSISQDYMSYEPDLFLNLNVDCNYQCDFCSQPLKSSFVKCQPCLDSGAHCVTFHPYCAQFADLHFEHRHYPYLALAVCPLHSSENKEDKYPINVGDTAVFFSNLECDRVIVDEVSETFFYFVEFLDCSFSADVSLHDLVDCQCRHVGCNGDHISGYLITVRWENEQTFQGYFREKIPGSAFTVRSLTSGKMRTCSRNALYRLDEAKPEEVEERLAKIPLTI</sequence>
<gene>
    <name evidence="6" type="ORF">BXYJ_LOCUS4026</name>
</gene>
<dbReference type="Proteomes" id="UP000095284">
    <property type="component" value="Unplaced"/>
</dbReference>
<dbReference type="PROSITE" id="PS51183">
    <property type="entry name" value="JMJN"/>
    <property type="match status" value="1"/>
</dbReference>
<feature type="domain" description="JmjN" evidence="4">
    <location>
        <begin position="23"/>
        <end position="66"/>
    </location>
</feature>
<dbReference type="Proteomes" id="UP000659654">
    <property type="component" value="Unassembled WGS sequence"/>
</dbReference>
<dbReference type="eggNOG" id="KOG0958">
    <property type="taxonomic scope" value="Eukaryota"/>
</dbReference>
<organism evidence="8 10">
    <name type="scientific">Bursaphelenchus xylophilus</name>
    <name type="common">Pinewood nematode worm</name>
    <name type="synonym">Aphelenchoides xylophilus</name>
    <dbReference type="NCBI Taxonomy" id="6326"/>
    <lineage>
        <taxon>Eukaryota</taxon>
        <taxon>Metazoa</taxon>
        <taxon>Ecdysozoa</taxon>
        <taxon>Nematoda</taxon>
        <taxon>Chromadorea</taxon>
        <taxon>Rhabditida</taxon>
        <taxon>Tylenchina</taxon>
        <taxon>Tylenchomorpha</taxon>
        <taxon>Aphelenchoidea</taxon>
        <taxon>Aphelenchoididae</taxon>
        <taxon>Bursaphelenchus</taxon>
    </lineage>
</organism>
<dbReference type="InterPro" id="IPR019786">
    <property type="entry name" value="Zinc_finger_PHD-type_CS"/>
</dbReference>
<dbReference type="SMR" id="A0A1I7RQ79"/>
<dbReference type="GO" id="GO:0010468">
    <property type="term" value="P:regulation of gene expression"/>
    <property type="evidence" value="ECO:0007669"/>
    <property type="project" value="TreeGrafter"/>
</dbReference>
<dbReference type="SUPFAM" id="SSF51197">
    <property type="entry name" value="Clavaminate synthase-like"/>
    <property type="match status" value="1"/>
</dbReference>
<dbReference type="SMART" id="SM00545">
    <property type="entry name" value="JmjN"/>
    <property type="match status" value="1"/>
</dbReference>
<keyword evidence="2" id="KW-0863">Zinc-finger</keyword>
<name>A0A1I7RQ79_BURXY</name>
<evidence type="ECO:0000259" key="4">
    <source>
        <dbReference type="PROSITE" id="PS51183"/>
    </source>
</evidence>
<evidence type="ECO:0000313" key="8">
    <source>
        <dbReference type="Proteomes" id="UP000095284"/>
    </source>
</evidence>
<evidence type="ECO:0000313" key="10">
    <source>
        <dbReference type="WBParaSite" id="BXY_0287100.1"/>
    </source>
</evidence>
<evidence type="ECO:0000256" key="1">
    <source>
        <dbReference type="ARBA" id="ARBA00022723"/>
    </source>
</evidence>
<dbReference type="EMBL" id="CAJFCV020000002">
    <property type="protein sequence ID" value="CAG9097285.1"/>
    <property type="molecule type" value="Genomic_DNA"/>
</dbReference>
<dbReference type="Proteomes" id="UP000582659">
    <property type="component" value="Unassembled WGS sequence"/>
</dbReference>
<dbReference type="Pfam" id="PF02373">
    <property type="entry name" value="JmjC"/>
    <property type="match status" value="1"/>
</dbReference>
<feature type="domain" description="JmjC" evidence="5">
    <location>
        <begin position="158"/>
        <end position="325"/>
    </location>
</feature>
<dbReference type="GO" id="GO:0032454">
    <property type="term" value="F:histone H3K9 demethylase activity"/>
    <property type="evidence" value="ECO:0007669"/>
    <property type="project" value="TreeGrafter"/>
</dbReference>
<evidence type="ECO:0000313" key="6">
    <source>
        <dbReference type="EMBL" id="CAD5215431.1"/>
    </source>
</evidence>
<protein>
    <submittedName>
        <fullName evidence="6">(pine wood nematode) hypothetical protein</fullName>
    </submittedName>
</protein>
<dbReference type="GO" id="GO:0000785">
    <property type="term" value="C:chromatin"/>
    <property type="evidence" value="ECO:0007669"/>
    <property type="project" value="TreeGrafter"/>
</dbReference>
<evidence type="ECO:0000259" key="5">
    <source>
        <dbReference type="PROSITE" id="PS51184"/>
    </source>
</evidence>
<reference evidence="10" key="1">
    <citation type="submission" date="2016-11" db="UniProtKB">
        <authorList>
            <consortium name="WormBaseParasite"/>
        </authorList>
    </citation>
    <scope>IDENTIFICATION</scope>
</reference>
<dbReference type="GO" id="GO:0008270">
    <property type="term" value="F:zinc ion binding"/>
    <property type="evidence" value="ECO:0007669"/>
    <property type="project" value="UniProtKB-KW"/>
</dbReference>
<dbReference type="Gene3D" id="3.10.330.70">
    <property type="match status" value="1"/>
</dbReference>
<evidence type="ECO:0000313" key="9">
    <source>
        <dbReference type="Proteomes" id="UP000659654"/>
    </source>
</evidence>
<dbReference type="EMBL" id="CAJFDI010000002">
    <property type="protein sequence ID" value="CAD5215431.1"/>
    <property type="molecule type" value="Genomic_DNA"/>
</dbReference>
<keyword evidence="3" id="KW-0862">Zinc</keyword>
<dbReference type="PROSITE" id="PS51184">
    <property type="entry name" value="JMJC"/>
    <property type="match status" value="1"/>
</dbReference>
<dbReference type="PANTHER" id="PTHR10694:SF129">
    <property type="entry name" value="LYSINE-SPECIFIC DEMETHYLASE 4B-RELATED"/>
    <property type="match status" value="1"/>
</dbReference>
<evidence type="ECO:0000313" key="7">
    <source>
        <dbReference type="EMBL" id="CAG9097285.1"/>
    </source>
</evidence>
<proteinExistence type="predicted"/>
<dbReference type="InterPro" id="IPR003349">
    <property type="entry name" value="JmjN"/>
</dbReference>
<dbReference type="WBParaSite" id="BXY_0287100.1">
    <property type="protein sequence ID" value="BXY_0287100.1"/>
    <property type="gene ID" value="BXY_0287100"/>
</dbReference>
<keyword evidence="1" id="KW-0479">Metal-binding</keyword>
<dbReference type="InterPro" id="IPR003347">
    <property type="entry name" value="JmjC_dom"/>
</dbReference>
<dbReference type="SMART" id="SM00558">
    <property type="entry name" value="JmjC"/>
    <property type="match status" value="1"/>
</dbReference>
<dbReference type="GO" id="GO:0005634">
    <property type="term" value="C:nucleus"/>
    <property type="evidence" value="ECO:0007669"/>
    <property type="project" value="TreeGrafter"/>
</dbReference>
<dbReference type="OrthoDB" id="9547406at2759"/>
<dbReference type="PANTHER" id="PTHR10694">
    <property type="entry name" value="LYSINE-SPECIFIC DEMETHYLASE"/>
    <property type="match status" value="1"/>
</dbReference>